<evidence type="ECO:0000256" key="3">
    <source>
        <dbReference type="ARBA" id="ARBA00022884"/>
    </source>
</evidence>
<dbReference type="PANTHER" id="PTHR11655:SF14">
    <property type="entry name" value="LARGE RIBOSOMAL SUBUNIT PROTEIN UL6M"/>
    <property type="match status" value="1"/>
</dbReference>
<evidence type="ECO:0000256" key="1">
    <source>
        <dbReference type="ARBA" id="ARBA00009356"/>
    </source>
</evidence>
<dbReference type="PRINTS" id="PR00059">
    <property type="entry name" value="RIBOSOMALL6"/>
</dbReference>
<gene>
    <name evidence="6" type="primary">rplF</name>
    <name evidence="10" type="ORF">US90_C0009G0004</name>
</gene>
<dbReference type="AlphaFoldDB" id="A0A0G0JTQ8"/>
<feature type="domain" description="Large ribosomal subunit protein uL6 alpha-beta" evidence="9">
    <location>
        <begin position="11"/>
        <end position="79"/>
    </location>
</feature>
<keyword evidence="3 6" id="KW-0694">RNA-binding</keyword>
<evidence type="ECO:0000259" key="9">
    <source>
        <dbReference type="Pfam" id="PF00347"/>
    </source>
</evidence>
<evidence type="ECO:0000256" key="7">
    <source>
        <dbReference type="RuleBase" id="RU003869"/>
    </source>
</evidence>
<dbReference type="PANTHER" id="PTHR11655">
    <property type="entry name" value="60S/50S RIBOSOMAL PROTEIN L6/L9"/>
    <property type="match status" value="1"/>
</dbReference>
<feature type="domain" description="Large ribosomal subunit protein uL6 alpha-beta" evidence="9">
    <location>
        <begin position="91"/>
        <end position="164"/>
    </location>
</feature>
<dbReference type="PATRIC" id="fig|1618490.4.peg.432"/>
<keyword evidence="2 6" id="KW-0699">rRNA-binding</keyword>
<reference evidence="10 11" key="1">
    <citation type="journal article" date="2015" name="Nature">
        <title>rRNA introns, odd ribosomes, and small enigmatic genomes across a large radiation of phyla.</title>
        <authorList>
            <person name="Brown C.T."/>
            <person name="Hug L.A."/>
            <person name="Thomas B.C."/>
            <person name="Sharon I."/>
            <person name="Castelle C.J."/>
            <person name="Singh A."/>
            <person name="Wilkins M.J."/>
            <person name="Williams K.H."/>
            <person name="Banfield J.F."/>
        </authorList>
    </citation>
    <scope>NUCLEOTIDE SEQUENCE [LARGE SCALE GENOMIC DNA]</scope>
</reference>
<dbReference type="STRING" id="1618490.US90_C0009G0004"/>
<proteinExistence type="inferred from homology"/>
<dbReference type="EMBL" id="LBUT01000009">
    <property type="protein sequence ID" value="KKQ70067.1"/>
    <property type="molecule type" value="Genomic_DNA"/>
</dbReference>
<name>A0A0G0JTQ8_9BACT</name>
<dbReference type="Gene3D" id="3.90.930.12">
    <property type="entry name" value="Ribosomal protein L6, alpha-beta domain"/>
    <property type="match status" value="2"/>
</dbReference>
<dbReference type="InterPro" id="IPR020040">
    <property type="entry name" value="Ribosomal_uL6_a/b-dom"/>
</dbReference>
<dbReference type="InterPro" id="IPR000702">
    <property type="entry name" value="Ribosomal_uL6-like"/>
</dbReference>
<evidence type="ECO:0000256" key="4">
    <source>
        <dbReference type="ARBA" id="ARBA00022980"/>
    </source>
</evidence>
<dbReference type="PIRSF" id="PIRSF002162">
    <property type="entry name" value="Ribosomal_L6"/>
    <property type="match status" value="1"/>
</dbReference>
<dbReference type="GO" id="GO:0022625">
    <property type="term" value="C:cytosolic large ribosomal subunit"/>
    <property type="evidence" value="ECO:0007669"/>
    <property type="project" value="UniProtKB-UniRule"/>
</dbReference>
<evidence type="ECO:0000313" key="10">
    <source>
        <dbReference type="EMBL" id="KKQ70067.1"/>
    </source>
</evidence>
<sequence>MSRIGNQLITIPSGVTLKLEGDLLTVTGPKGTLTLNIPHHIKVEIKDDQVTVSRVSNIRQARASHGTTRAHINNMIQGVVTPWKKELEIRGTGYKASLNGNKLTILAGYIHPVIVTAPQGIEFIVSEETKVSVVGCDKTIVGQVASNIRKIRKPEPYKGKGIRYLDEFIKLKAGKTAKA</sequence>
<organism evidence="10 11">
    <name type="scientific">Candidatus Shapirobacteria bacterium GW2011_GWE2_38_30</name>
    <dbReference type="NCBI Taxonomy" id="1618490"/>
    <lineage>
        <taxon>Bacteria</taxon>
        <taxon>Candidatus Shapironibacteriota</taxon>
    </lineage>
</organism>
<dbReference type="FunFam" id="3.90.930.12:FF:000002">
    <property type="entry name" value="50S ribosomal protein L6"/>
    <property type="match status" value="1"/>
</dbReference>
<evidence type="ECO:0000256" key="8">
    <source>
        <dbReference type="RuleBase" id="RU003870"/>
    </source>
</evidence>
<evidence type="ECO:0000313" key="11">
    <source>
        <dbReference type="Proteomes" id="UP000034406"/>
    </source>
</evidence>
<dbReference type="InterPro" id="IPR019906">
    <property type="entry name" value="Ribosomal_uL6_bac-type"/>
</dbReference>
<keyword evidence="5 6" id="KW-0687">Ribonucleoprotein</keyword>
<dbReference type="NCBIfam" id="TIGR03654">
    <property type="entry name" value="L6_bact"/>
    <property type="match status" value="1"/>
</dbReference>
<dbReference type="GO" id="GO:0002181">
    <property type="term" value="P:cytoplasmic translation"/>
    <property type="evidence" value="ECO:0007669"/>
    <property type="project" value="TreeGrafter"/>
</dbReference>
<comment type="subunit">
    <text evidence="6">Part of the 50S ribosomal subunit.</text>
</comment>
<comment type="similarity">
    <text evidence="1 6 7">Belongs to the universal ribosomal protein uL6 family.</text>
</comment>
<accession>A0A0G0JTQ8</accession>
<dbReference type="Proteomes" id="UP000034406">
    <property type="component" value="Unassembled WGS sequence"/>
</dbReference>
<comment type="caution">
    <text evidence="10">The sequence shown here is derived from an EMBL/GenBank/DDBJ whole genome shotgun (WGS) entry which is preliminary data.</text>
</comment>
<dbReference type="GO" id="GO:0003735">
    <property type="term" value="F:structural constituent of ribosome"/>
    <property type="evidence" value="ECO:0007669"/>
    <property type="project" value="UniProtKB-UniRule"/>
</dbReference>
<dbReference type="InterPro" id="IPR002358">
    <property type="entry name" value="Ribosomal_uL6_CS"/>
</dbReference>
<dbReference type="FunFam" id="3.90.930.12:FF:000001">
    <property type="entry name" value="50S ribosomal protein L6"/>
    <property type="match status" value="1"/>
</dbReference>
<keyword evidence="4 6" id="KW-0689">Ribosomal protein</keyword>
<evidence type="ECO:0000256" key="5">
    <source>
        <dbReference type="ARBA" id="ARBA00023274"/>
    </source>
</evidence>
<dbReference type="HAMAP" id="MF_01365_B">
    <property type="entry name" value="Ribosomal_uL6_B"/>
    <property type="match status" value="1"/>
</dbReference>
<dbReference type="SUPFAM" id="SSF56053">
    <property type="entry name" value="Ribosomal protein L6"/>
    <property type="match status" value="2"/>
</dbReference>
<comment type="function">
    <text evidence="6 8">This protein binds to the 23S rRNA, and is important in its secondary structure. It is located near the subunit interface in the base of the L7/L12 stalk, and near the tRNA binding site of the peptidyltransferase center.</text>
</comment>
<protein>
    <recommendedName>
        <fullName evidence="6">Large ribosomal subunit protein uL6</fullName>
    </recommendedName>
</protein>
<evidence type="ECO:0000256" key="6">
    <source>
        <dbReference type="HAMAP-Rule" id="MF_01365"/>
    </source>
</evidence>
<dbReference type="PROSITE" id="PS00525">
    <property type="entry name" value="RIBOSOMAL_L6_1"/>
    <property type="match status" value="1"/>
</dbReference>
<dbReference type="GO" id="GO:0019843">
    <property type="term" value="F:rRNA binding"/>
    <property type="evidence" value="ECO:0007669"/>
    <property type="project" value="UniProtKB-UniRule"/>
</dbReference>
<evidence type="ECO:0000256" key="2">
    <source>
        <dbReference type="ARBA" id="ARBA00022730"/>
    </source>
</evidence>
<dbReference type="InterPro" id="IPR036789">
    <property type="entry name" value="Ribosomal_uL6-like_a/b-dom_sf"/>
</dbReference>
<dbReference type="Pfam" id="PF00347">
    <property type="entry name" value="Ribosomal_L6"/>
    <property type="match status" value="2"/>
</dbReference>